<gene>
    <name evidence="2" type="ORF">LCGC14_2149740</name>
</gene>
<dbReference type="PANTHER" id="PTHR33678:SF2">
    <property type="match status" value="1"/>
</dbReference>
<protein>
    <recommendedName>
        <fullName evidence="1">Transposase IS66 central domain-containing protein</fullName>
    </recommendedName>
</protein>
<name>A0A0F9DVR1_9ZZZZ</name>
<feature type="domain" description="Transposase IS66 central" evidence="1">
    <location>
        <begin position="51"/>
        <end position="191"/>
    </location>
</feature>
<comment type="caution">
    <text evidence="2">The sequence shown here is derived from an EMBL/GenBank/DDBJ whole genome shotgun (WGS) entry which is preliminary data.</text>
</comment>
<accession>A0A0F9DVR1</accession>
<dbReference type="AlphaFoldDB" id="A0A0F9DVR1"/>
<dbReference type="InterPro" id="IPR004291">
    <property type="entry name" value="Transposase_IS66_central"/>
</dbReference>
<dbReference type="InterPro" id="IPR052344">
    <property type="entry name" value="Transposase-related"/>
</dbReference>
<sequence>MCPLSVSREEINTKLQALFPKLPKRYQDWIAEAAAISYYRSLPPEEQIQILISDDAGQFRKITNLHGLCWIHAERLFQKLSPAFETHQKKLDEFLERFWSYYERLKAYKQKPGQILKIILWDEFDELFTPDTDYDQLDHLIELTALKKDKLLLVLDHPEIPLHNNPAELALREWVIRRKISIGTRSEAGTRAWETFLSIADTCRKLGISFFAYLKDHISEENQIPPLADLILEKAGKLVTT</sequence>
<proteinExistence type="predicted"/>
<organism evidence="2">
    <name type="scientific">marine sediment metagenome</name>
    <dbReference type="NCBI Taxonomy" id="412755"/>
    <lineage>
        <taxon>unclassified sequences</taxon>
        <taxon>metagenomes</taxon>
        <taxon>ecological metagenomes</taxon>
    </lineage>
</organism>
<evidence type="ECO:0000313" key="2">
    <source>
        <dbReference type="EMBL" id="KKL65963.1"/>
    </source>
</evidence>
<reference evidence="2" key="1">
    <citation type="journal article" date="2015" name="Nature">
        <title>Complex archaea that bridge the gap between prokaryotes and eukaryotes.</title>
        <authorList>
            <person name="Spang A."/>
            <person name="Saw J.H."/>
            <person name="Jorgensen S.L."/>
            <person name="Zaremba-Niedzwiedzka K."/>
            <person name="Martijn J."/>
            <person name="Lind A.E."/>
            <person name="van Eijk R."/>
            <person name="Schleper C."/>
            <person name="Guy L."/>
            <person name="Ettema T.J."/>
        </authorList>
    </citation>
    <scope>NUCLEOTIDE SEQUENCE</scope>
</reference>
<dbReference type="EMBL" id="LAZR01027361">
    <property type="protein sequence ID" value="KKL65963.1"/>
    <property type="molecule type" value="Genomic_DNA"/>
</dbReference>
<evidence type="ECO:0000259" key="1">
    <source>
        <dbReference type="Pfam" id="PF03050"/>
    </source>
</evidence>
<dbReference type="PANTHER" id="PTHR33678">
    <property type="entry name" value="BLL1576 PROTEIN"/>
    <property type="match status" value="1"/>
</dbReference>
<dbReference type="Pfam" id="PF03050">
    <property type="entry name" value="DDE_Tnp_IS66"/>
    <property type="match status" value="1"/>
</dbReference>